<dbReference type="EMBL" id="JANPWB010000008">
    <property type="protein sequence ID" value="KAJ1166693.1"/>
    <property type="molecule type" value="Genomic_DNA"/>
</dbReference>
<keyword evidence="3" id="KW-1185">Reference proteome</keyword>
<proteinExistence type="predicted"/>
<gene>
    <name evidence="2" type="ORF">NDU88_007090</name>
</gene>
<comment type="caution">
    <text evidence="2">The sequence shown here is derived from an EMBL/GenBank/DDBJ whole genome shotgun (WGS) entry which is preliminary data.</text>
</comment>
<sequence>MYTARVVRLDVLCDCGPRIVPQRVCSPKATTGHVRAYVINYTALSPAHRPVRGPLRSQHIFPPLCLVFKKRCFPIAPLTLQVLIRAVGASPRPSAPGPAHTELDPAGSQGGRASSRQRAQRSPSRIWPFRWTKPGASSHAPRALARTS</sequence>
<dbReference type="AlphaFoldDB" id="A0AAV7SRE3"/>
<organism evidence="2 3">
    <name type="scientific">Pleurodeles waltl</name>
    <name type="common">Iberian ribbed newt</name>
    <dbReference type="NCBI Taxonomy" id="8319"/>
    <lineage>
        <taxon>Eukaryota</taxon>
        <taxon>Metazoa</taxon>
        <taxon>Chordata</taxon>
        <taxon>Craniata</taxon>
        <taxon>Vertebrata</taxon>
        <taxon>Euteleostomi</taxon>
        <taxon>Amphibia</taxon>
        <taxon>Batrachia</taxon>
        <taxon>Caudata</taxon>
        <taxon>Salamandroidea</taxon>
        <taxon>Salamandridae</taxon>
        <taxon>Pleurodelinae</taxon>
        <taxon>Pleurodeles</taxon>
    </lineage>
</organism>
<feature type="compositionally biased region" description="Low complexity" evidence="1">
    <location>
        <begin position="105"/>
        <end position="125"/>
    </location>
</feature>
<reference evidence="2" key="1">
    <citation type="journal article" date="2022" name="bioRxiv">
        <title>Sequencing and chromosome-scale assembly of the giantPleurodeles waltlgenome.</title>
        <authorList>
            <person name="Brown T."/>
            <person name="Elewa A."/>
            <person name="Iarovenko S."/>
            <person name="Subramanian E."/>
            <person name="Araus A.J."/>
            <person name="Petzold A."/>
            <person name="Susuki M."/>
            <person name="Suzuki K.-i.T."/>
            <person name="Hayashi T."/>
            <person name="Toyoda A."/>
            <person name="Oliveira C."/>
            <person name="Osipova E."/>
            <person name="Leigh N.D."/>
            <person name="Simon A."/>
            <person name="Yun M.H."/>
        </authorList>
    </citation>
    <scope>NUCLEOTIDE SEQUENCE</scope>
    <source>
        <strain evidence="2">20211129_DDA</strain>
        <tissue evidence="2">Liver</tissue>
    </source>
</reference>
<protein>
    <submittedName>
        <fullName evidence="2">Uncharacterized protein</fullName>
    </submittedName>
</protein>
<accession>A0AAV7SRE3</accession>
<dbReference type="Proteomes" id="UP001066276">
    <property type="component" value="Chromosome 4_2"/>
</dbReference>
<evidence type="ECO:0000313" key="3">
    <source>
        <dbReference type="Proteomes" id="UP001066276"/>
    </source>
</evidence>
<name>A0AAV7SRE3_PLEWA</name>
<evidence type="ECO:0000313" key="2">
    <source>
        <dbReference type="EMBL" id="KAJ1166693.1"/>
    </source>
</evidence>
<evidence type="ECO:0000256" key="1">
    <source>
        <dbReference type="SAM" id="MobiDB-lite"/>
    </source>
</evidence>
<feature type="region of interest" description="Disordered" evidence="1">
    <location>
        <begin position="91"/>
        <end position="148"/>
    </location>
</feature>